<evidence type="ECO:0000313" key="7">
    <source>
        <dbReference type="EMBL" id="OAV92074.1"/>
    </source>
</evidence>
<comment type="similarity">
    <text evidence="2">Belongs to the CLPTM1 family.</text>
</comment>
<evidence type="ECO:0000313" key="9">
    <source>
        <dbReference type="Proteomes" id="UP000005240"/>
    </source>
</evidence>
<keyword evidence="9" id="KW-1185">Reference proteome</keyword>
<accession>A0A180GHM6</accession>
<reference evidence="8" key="4">
    <citation type="submission" date="2025-05" db="UniProtKB">
        <authorList>
            <consortium name="EnsemblFungi"/>
        </authorList>
    </citation>
    <scope>IDENTIFICATION</scope>
    <source>
        <strain evidence="8">isolate 1-1 / race 1 (BBBD)</strain>
    </source>
</reference>
<feature type="transmembrane region" description="Helical" evidence="6">
    <location>
        <begin position="12"/>
        <end position="35"/>
    </location>
</feature>
<evidence type="ECO:0000256" key="1">
    <source>
        <dbReference type="ARBA" id="ARBA00004141"/>
    </source>
</evidence>
<evidence type="ECO:0000313" key="8">
    <source>
        <dbReference type="EnsemblFungi" id="PTTG_09522-t43_1-p1"/>
    </source>
</evidence>
<reference evidence="7" key="1">
    <citation type="submission" date="2009-11" db="EMBL/GenBank/DDBJ databases">
        <authorList>
            <consortium name="The Broad Institute Genome Sequencing Platform"/>
            <person name="Ward D."/>
            <person name="Feldgarden M."/>
            <person name="Earl A."/>
            <person name="Young S.K."/>
            <person name="Zeng Q."/>
            <person name="Koehrsen M."/>
            <person name="Alvarado L."/>
            <person name="Berlin A."/>
            <person name="Bochicchio J."/>
            <person name="Borenstein D."/>
            <person name="Chapman S.B."/>
            <person name="Chen Z."/>
            <person name="Engels R."/>
            <person name="Freedman E."/>
            <person name="Gellesch M."/>
            <person name="Goldberg J."/>
            <person name="Griggs A."/>
            <person name="Gujja S."/>
            <person name="Heilman E."/>
            <person name="Heiman D."/>
            <person name="Hepburn T."/>
            <person name="Howarth C."/>
            <person name="Jen D."/>
            <person name="Larson L."/>
            <person name="Lewis B."/>
            <person name="Mehta T."/>
            <person name="Park D."/>
            <person name="Pearson M."/>
            <person name="Roberts A."/>
            <person name="Saif S."/>
            <person name="Shea T."/>
            <person name="Shenoy N."/>
            <person name="Sisk P."/>
            <person name="Stolte C."/>
            <person name="Sykes S."/>
            <person name="Thomson T."/>
            <person name="Walk T."/>
            <person name="White J."/>
            <person name="Yandava C."/>
            <person name="Izard J."/>
            <person name="Baranova O.V."/>
            <person name="Blanton J.M."/>
            <person name="Tanner A.C."/>
            <person name="Dewhirst F.E."/>
            <person name="Haas B."/>
            <person name="Nusbaum C."/>
            <person name="Birren B."/>
        </authorList>
    </citation>
    <scope>NUCLEOTIDE SEQUENCE [LARGE SCALE GENOMIC DNA]</scope>
    <source>
        <strain evidence="7">1-1 BBBD Race 1</strain>
    </source>
</reference>
<protein>
    <submittedName>
        <fullName evidence="8">Cleft lip and palate transmembrane protein 1-like protein</fullName>
    </submittedName>
</protein>
<evidence type="ECO:0000256" key="2">
    <source>
        <dbReference type="ARBA" id="ARBA00009310"/>
    </source>
</evidence>
<feature type="transmembrane region" description="Helical" evidence="6">
    <location>
        <begin position="135"/>
        <end position="154"/>
    </location>
</feature>
<dbReference type="AlphaFoldDB" id="A0A180GHM6"/>
<feature type="transmembrane region" description="Helical" evidence="6">
    <location>
        <begin position="160"/>
        <end position="181"/>
    </location>
</feature>
<evidence type="ECO:0000256" key="5">
    <source>
        <dbReference type="ARBA" id="ARBA00023136"/>
    </source>
</evidence>
<dbReference type="PANTHER" id="PTHR21347:SF0">
    <property type="entry name" value="LIPID SCRAMBLASE CLPTM1L"/>
    <property type="match status" value="1"/>
</dbReference>
<sequence>MDEIKRMFVETASWLLITTFLVSALHAVFEFLAFSSDVSHWRNKKELVGVSLRTILSNIFVQVVVLLYLLDNSEGTSWIILLGQGTGVVIEAWKITKAVDINFVSHGQGNIKFLPWVKVTDKHVLTEDEKKTQDWVSYVTVPSLLGYTIYSLLYHEHRGWYSFTISTLSSFVYAFGFIELVPQLVINYKLKSVAHMPMKVSDYVAVDQVRQTYENFLSSPFPERFDRL</sequence>
<evidence type="ECO:0000256" key="3">
    <source>
        <dbReference type="ARBA" id="ARBA00022692"/>
    </source>
</evidence>
<proteinExistence type="inferred from homology"/>
<keyword evidence="5 6" id="KW-0472">Membrane</keyword>
<keyword evidence="3 6" id="KW-0812">Transmembrane</keyword>
<dbReference type="OrthoDB" id="378564at2759"/>
<dbReference type="GO" id="GO:0016020">
    <property type="term" value="C:membrane"/>
    <property type="evidence" value="ECO:0007669"/>
    <property type="project" value="UniProtKB-SubCell"/>
</dbReference>
<dbReference type="Pfam" id="PF05602">
    <property type="entry name" value="CLPTM1"/>
    <property type="match status" value="1"/>
</dbReference>
<dbReference type="InterPro" id="IPR008429">
    <property type="entry name" value="CLPTM1"/>
</dbReference>
<evidence type="ECO:0000256" key="4">
    <source>
        <dbReference type="ARBA" id="ARBA00022989"/>
    </source>
</evidence>
<dbReference type="GO" id="GO:0012505">
    <property type="term" value="C:endomembrane system"/>
    <property type="evidence" value="ECO:0007669"/>
    <property type="project" value="TreeGrafter"/>
</dbReference>
<keyword evidence="4 6" id="KW-1133">Transmembrane helix</keyword>
<dbReference type="Proteomes" id="UP000005240">
    <property type="component" value="Unassembled WGS sequence"/>
</dbReference>
<dbReference type="EMBL" id="ADAS02000070">
    <property type="protein sequence ID" value="OAV92074.1"/>
    <property type="molecule type" value="Genomic_DNA"/>
</dbReference>
<dbReference type="PANTHER" id="PTHR21347">
    <property type="entry name" value="CLEFT LIP AND PALATE ASSOCIATED TRANSMEMBRANE PROTEIN-RELATED"/>
    <property type="match status" value="1"/>
</dbReference>
<feature type="transmembrane region" description="Helical" evidence="6">
    <location>
        <begin position="47"/>
        <end position="70"/>
    </location>
</feature>
<reference evidence="7" key="2">
    <citation type="submission" date="2016-05" db="EMBL/GenBank/DDBJ databases">
        <title>Comparative analysis highlights variable genome content of wheat rusts and divergence of the mating loci.</title>
        <authorList>
            <person name="Cuomo C.A."/>
            <person name="Bakkeren G."/>
            <person name="Szabo L."/>
            <person name="Khalil H."/>
            <person name="Joly D."/>
            <person name="Goldberg J."/>
            <person name="Young S."/>
            <person name="Zeng Q."/>
            <person name="Fellers J."/>
        </authorList>
    </citation>
    <scope>NUCLEOTIDE SEQUENCE [LARGE SCALE GENOMIC DNA]</scope>
    <source>
        <strain evidence="7">1-1 BBBD Race 1</strain>
    </source>
</reference>
<reference evidence="8 9" key="3">
    <citation type="journal article" date="2017" name="G3 (Bethesda)">
        <title>Comparative analysis highlights variable genome content of wheat rusts and divergence of the mating loci.</title>
        <authorList>
            <person name="Cuomo C.A."/>
            <person name="Bakkeren G."/>
            <person name="Khalil H.B."/>
            <person name="Panwar V."/>
            <person name="Joly D."/>
            <person name="Linning R."/>
            <person name="Sakthikumar S."/>
            <person name="Song X."/>
            <person name="Adiconis X."/>
            <person name="Fan L."/>
            <person name="Goldberg J.M."/>
            <person name="Levin J.Z."/>
            <person name="Young S."/>
            <person name="Zeng Q."/>
            <person name="Anikster Y."/>
            <person name="Bruce M."/>
            <person name="Wang M."/>
            <person name="Yin C."/>
            <person name="McCallum B."/>
            <person name="Szabo L.J."/>
            <person name="Hulbert S."/>
            <person name="Chen X."/>
            <person name="Fellers J.P."/>
        </authorList>
    </citation>
    <scope>NUCLEOTIDE SEQUENCE</scope>
    <source>
        <strain evidence="8">isolate 1-1 / race 1 (BBBD)</strain>
        <strain evidence="9">Isolate 1-1 / race 1 (BBBD)</strain>
    </source>
</reference>
<name>A0A180GHM6_PUCT1</name>
<dbReference type="EnsemblFungi" id="PTTG_09522-t43_1">
    <property type="protein sequence ID" value="PTTG_09522-t43_1-p1"/>
    <property type="gene ID" value="PTTG_09522"/>
</dbReference>
<organism evidence="7">
    <name type="scientific">Puccinia triticina (isolate 1-1 / race 1 (BBBD))</name>
    <name type="common">Brown leaf rust fungus</name>
    <dbReference type="NCBI Taxonomy" id="630390"/>
    <lineage>
        <taxon>Eukaryota</taxon>
        <taxon>Fungi</taxon>
        <taxon>Dikarya</taxon>
        <taxon>Basidiomycota</taxon>
        <taxon>Pucciniomycotina</taxon>
        <taxon>Pucciniomycetes</taxon>
        <taxon>Pucciniales</taxon>
        <taxon>Pucciniaceae</taxon>
        <taxon>Puccinia</taxon>
    </lineage>
</organism>
<gene>
    <name evidence="7" type="ORF">PTTG_09522</name>
</gene>
<evidence type="ECO:0000256" key="6">
    <source>
        <dbReference type="SAM" id="Phobius"/>
    </source>
</evidence>
<comment type="subcellular location">
    <subcellularLocation>
        <location evidence="1">Membrane</location>
        <topology evidence="1">Multi-pass membrane protein</topology>
    </subcellularLocation>
</comment>